<proteinExistence type="predicted"/>
<feature type="domain" description="Glycosyl transferase family 4" evidence="3">
    <location>
        <begin position="50"/>
        <end position="198"/>
    </location>
</feature>
<dbReference type="InterPro" id="IPR001296">
    <property type="entry name" value="Glyco_trans_1"/>
</dbReference>
<dbReference type="RefSeq" id="WP_197931363.1">
    <property type="nucleotide sequence ID" value="NZ_AP022821.1"/>
</dbReference>
<keyword evidence="1 4" id="KW-0808">Transferase</keyword>
<organism evidence="4 5">
    <name type="scientific">Vreelandella aquamarina</name>
    <dbReference type="NCBI Taxonomy" id="77097"/>
    <lineage>
        <taxon>Bacteria</taxon>
        <taxon>Pseudomonadati</taxon>
        <taxon>Pseudomonadota</taxon>
        <taxon>Gammaproteobacteria</taxon>
        <taxon>Oceanospirillales</taxon>
        <taxon>Halomonadaceae</taxon>
        <taxon>Vreelandella</taxon>
    </lineage>
</organism>
<evidence type="ECO:0000256" key="1">
    <source>
        <dbReference type="ARBA" id="ARBA00022679"/>
    </source>
</evidence>
<dbReference type="GO" id="GO:0009103">
    <property type="term" value="P:lipopolysaccharide biosynthetic process"/>
    <property type="evidence" value="ECO:0007669"/>
    <property type="project" value="TreeGrafter"/>
</dbReference>
<dbReference type="SUPFAM" id="SSF53756">
    <property type="entry name" value="UDP-Glycosyltransferase/glycogen phosphorylase"/>
    <property type="match status" value="1"/>
</dbReference>
<evidence type="ECO:0000259" key="3">
    <source>
        <dbReference type="Pfam" id="PF12000"/>
    </source>
</evidence>
<reference evidence="4 5" key="1">
    <citation type="submission" date="2020-02" db="EMBL/GenBank/DDBJ databases">
        <title>Complete Genome Sequence of Halomonas meridiana strain BAA-801, Isolated from Deep Sea Thermal Vent.</title>
        <authorList>
            <person name="Takahashi Y."/>
            <person name="Takahashi H."/>
            <person name="Galipon J."/>
            <person name="Arakawa K."/>
        </authorList>
    </citation>
    <scope>NUCLEOTIDE SEQUENCE [LARGE SCALE GENOMIC DNA]</scope>
    <source>
        <strain evidence="4 5">Slthf1</strain>
    </source>
</reference>
<dbReference type="GO" id="GO:0016757">
    <property type="term" value="F:glycosyltransferase activity"/>
    <property type="evidence" value="ECO:0007669"/>
    <property type="project" value="InterPro"/>
</dbReference>
<evidence type="ECO:0000313" key="4">
    <source>
        <dbReference type="EMBL" id="BCA93349.1"/>
    </source>
</evidence>
<dbReference type="Pfam" id="PF12000">
    <property type="entry name" value="Glyco_trans_4_3"/>
    <property type="match status" value="1"/>
</dbReference>
<evidence type="ECO:0000313" key="5">
    <source>
        <dbReference type="Proteomes" id="UP000503197"/>
    </source>
</evidence>
<feature type="domain" description="Glycosyl transferase family 1" evidence="2">
    <location>
        <begin position="216"/>
        <end position="386"/>
    </location>
</feature>
<dbReference type="Pfam" id="PF00534">
    <property type="entry name" value="Glycos_transf_1"/>
    <property type="match status" value="1"/>
</dbReference>
<dbReference type="PANTHER" id="PTHR46401:SF2">
    <property type="entry name" value="GLYCOSYLTRANSFERASE WBBK-RELATED"/>
    <property type="match status" value="1"/>
</dbReference>
<dbReference type="AlphaFoldDB" id="A0A6F8SYT6"/>
<protein>
    <submittedName>
        <fullName evidence="4">Glycosyl transferase</fullName>
    </submittedName>
</protein>
<dbReference type="PANTHER" id="PTHR46401">
    <property type="entry name" value="GLYCOSYLTRANSFERASE WBBK-RELATED"/>
    <property type="match status" value="1"/>
</dbReference>
<dbReference type="EMBL" id="AP022821">
    <property type="protein sequence ID" value="BCA93349.1"/>
    <property type="molecule type" value="Genomic_DNA"/>
</dbReference>
<gene>
    <name evidence="4" type="ORF">HMSLTHF_31240</name>
</gene>
<accession>A0A6F8SYT6</accession>
<sequence>MTTRFDGRKVLVMHPNFPGQFRHLAPALKELGADIRALTLSQPPQGAPFSVTQVPLVRGHSPELDPWLQSLDSKLIRGRSAFPLLRQWRADGWVPELVIGHTGWGDMLGVSEVFPNAKVLGWFEFYYHATGLDLDFDPEFPPSEEDRLKTRLKNMWPLWMLEHVDQGVCPTYFQRDVHPAVYRPRLSVVHEGIDTQRFVPKEDIQVTLGEGLTLTRDDEVITFVNRDLEPYRGYHVFMRALPALLAQHPKAHVLMVGGDSVSYGAAAPAGTTWKQYFLNEVGHQLDPARVHFLGKVPHATLTALMQLSRAHVYLTYPFVLSWSLLEAMSCAAPIIGSNTAPVREVITHGENGLLVDFFDTEALTASLSYALRHPEAMQPLRQQARQTVIDRFDLHTQCLPQQLALVASLLASTA</sequence>
<dbReference type="Gene3D" id="3.40.50.2000">
    <property type="entry name" value="Glycogen Phosphorylase B"/>
    <property type="match status" value="2"/>
</dbReference>
<dbReference type="Proteomes" id="UP000503197">
    <property type="component" value="Chromosome"/>
</dbReference>
<dbReference type="InterPro" id="IPR022623">
    <property type="entry name" value="Glyco_trans_4"/>
</dbReference>
<evidence type="ECO:0000259" key="2">
    <source>
        <dbReference type="Pfam" id="PF00534"/>
    </source>
</evidence>
<name>A0A6F8SYT6_9GAMM</name>